<keyword evidence="3" id="KW-1185">Reference proteome</keyword>
<dbReference type="InterPro" id="IPR025711">
    <property type="entry name" value="PepSY"/>
</dbReference>
<dbReference type="Proteomes" id="UP000252707">
    <property type="component" value="Unassembled WGS sequence"/>
</dbReference>
<dbReference type="AlphaFoldDB" id="A0A369BSV1"/>
<name>A0A369BSV1_9GAMM</name>
<evidence type="ECO:0000313" key="3">
    <source>
        <dbReference type="Proteomes" id="UP000252707"/>
    </source>
</evidence>
<evidence type="ECO:0000259" key="1">
    <source>
        <dbReference type="Pfam" id="PF03413"/>
    </source>
</evidence>
<protein>
    <submittedName>
        <fullName evidence="2">Putative membrane protein YkoI</fullName>
    </submittedName>
</protein>
<feature type="domain" description="PepSY" evidence="1">
    <location>
        <begin position="49"/>
        <end position="102"/>
    </location>
</feature>
<dbReference type="Pfam" id="PF03413">
    <property type="entry name" value="PepSY"/>
    <property type="match status" value="1"/>
</dbReference>
<comment type="caution">
    <text evidence="2">The sequence shown here is derived from an EMBL/GenBank/DDBJ whole genome shotgun (WGS) entry which is preliminary data.</text>
</comment>
<dbReference type="Gene3D" id="3.10.450.40">
    <property type="match status" value="1"/>
</dbReference>
<reference evidence="2 3" key="1">
    <citation type="submission" date="2018-07" db="EMBL/GenBank/DDBJ databases">
        <title>Genomic Encyclopedia of Type Strains, Phase IV (KMG-IV): sequencing the most valuable type-strain genomes for metagenomic binning, comparative biology and taxonomic classification.</title>
        <authorList>
            <person name="Goeker M."/>
        </authorList>
    </citation>
    <scope>NUCLEOTIDE SEQUENCE [LARGE SCALE GENOMIC DNA]</scope>
    <source>
        <strain evidence="2 3">DSM 26407</strain>
    </source>
</reference>
<gene>
    <name evidence="2" type="ORF">DFQ59_11615</name>
</gene>
<dbReference type="RefSeq" id="WP_114281183.1">
    <property type="nucleotide sequence ID" value="NZ_QPJY01000016.1"/>
</dbReference>
<dbReference type="OrthoDB" id="6975080at2"/>
<dbReference type="EMBL" id="QPJY01000016">
    <property type="protein sequence ID" value="RCX24730.1"/>
    <property type="molecule type" value="Genomic_DNA"/>
</dbReference>
<organism evidence="2 3">
    <name type="scientific">Thioalbus denitrificans</name>
    <dbReference type="NCBI Taxonomy" id="547122"/>
    <lineage>
        <taxon>Bacteria</taxon>
        <taxon>Pseudomonadati</taxon>
        <taxon>Pseudomonadota</taxon>
        <taxon>Gammaproteobacteria</taxon>
        <taxon>Chromatiales</taxon>
        <taxon>Ectothiorhodospiraceae</taxon>
        <taxon>Thioalbus</taxon>
    </lineage>
</organism>
<evidence type="ECO:0000313" key="2">
    <source>
        <dbReference type="EMBL" id="RCX24730.1"/>
    </source>
</evidence>
<accession>A0A369BSV1</accession>
<proteinExistence type="predicted"/>
<sequence length="110" mass="12555">MKRLFIQILIVAILGGGATGAIARGDDERRDGDIGHREARALVREGVILPLAQLMERIREAREGRVIEVELERKHGRYIYEVELLDERGQVWEMKIDAASGEMMKLEQED</sequence>